<dbReference type="EMBL" id="MU155693">
    <property type="protein sequence ID" value="KAF9471397.1"/>
    <property type="molecule type" value="Genomic_DNA"/>
</dbReference>
<evidence type="ECO:0000313" key="2">
    <source>
        <dbReference type="Proteomes" id="UP000807469"/>
    </source>
</evidence>
<reference evidence="1" key="1">
    <citation type="submission" date="2020-11" db="EMBL/GenBank/DDBJ databases">
        <authorList>
            <consortium name="DOE Joint Genome Institute"/>
            <person name="Ahrendt S."/>
            <person name="Riley R."/>
            <person name="Andreopoulos W."/>
            <person name="Labutti K."/>
            <person name="Pangilinan J."/>
            <person name="Ruiz-Duenas F.J."/>
            <person name="Barrasa J.M."/>
            <person name="Sanchez-Garcia M."/>
            <person name="Camarero S."/>
            <person name="Miyauchi S."/>
            <person name="Serrano A."/>
            <person name="Linde D."/>
            <person name="Babiker R."/>
            <person name="Drula E."/>
            <person name="Ayuso-Fernandez I."/>
            <person name="Pacheco R."/>
            <person name="Padilla G."/>
            <person name="Ferreira P."/>
            <person name="Barriuso J."/>
            <person name="Kellner H."/>
            <person name="Castanera R."/>
            <person name="Alfaro M."/>
            <person name="Ramirez L."/>
            <person name="Pisabarro A.G."/>
            <person name="Kuo A."/>
            <person name="Tritt A."/>
            <person name="Lipzen A."/>
            <person name="He G."/>
            <person name="Yan M."/>
            <person name="Ng V."/>
            <person name="Cullen D."/>
            <person name="Martin F."/>
            <person name="Rosso M.-N."/>
            <person name="Henrissat B."/>
            <person name="Hibbett D."/>
            <person name="Martinez A.T."/>
            <person name="Grigoriev I.V."/>
        </authorList>
    </citation>
    <scope>NUCLEOTIDE SEQUENCE</scope>
    <source>
        <strain evidence="1">CIRM-BRFM 674</strain>
    </source>
</reference>
<proteinExistence type="predicted"/>
<sequence>MLVAFAGGALVPVAPSRTQRRGSMGGYSTAVRAGYTEARQLLERRVSSMAELAAERARCDVEACTRVTSLEKSGGREQGVRGGERSGAYLRERAHIHVEKGGTEHSVVVGAGRAHARPNVRTHPKISNRALSPLILLVPPVVHIHYLSPCSFPIQVWASAAWPVPKTTANVPFASSPLCPDSKSS</sequence>
<keyword evidence="2" id="KW-1185">Reference proteome</keyword>
<accession>A0A9P6CM61</accession>
<dbReference type="Proteomes" id="UP000807469">
    <property type="component" value="Unassembled WGS sequence"/>
</dbReference>
<comment type="caution">
    <text evidence="1">The sequence shown here is derived from an EMBL/GenBank/DDBJ whole genome shotgun (WGS) entry which is preliminary data.</text>
</comment>
<protein>
    <submittedName>
        <fullName evidence="1">Uncharacterized protein</fullName>
    </submittedName>
</protein>
<organism evidence="1 2">
    <name type="scientific">Pholiota conissans</name>
    <dbReference type="NCBI Taxonomy" id="109636"/>
    <lineage>
        <taxon>Eukaryota</taxon>
        <taxon>Fungi</taxon>
        <taxon>Dikarya</taxon>
        <taxon>Basidiomycota</taxon>
        <taxon>Agaricomycotina</taxon>
        <taxon>Agaricomycetes</taxon>
        <taxon>Agaricomycetidae</taxon>
        <taxon>Agaricales</taxon>
        <taxon>Agaricineae</taxon>
        <taxon>Strophariaceae</taxon>
        <taxon>Pholiota</taxon>
    </lineage>
</organism>
<dbReference type="AlphaFoldDB" id="A0A9P6CM61"/>
<evidence type="ECO:0000313" key="1">
    <source>
        <dbReference type="EMBL" id="KAF9471397.1"/>
    </source>
</evidence>
<gene>
    <name evidence="1" type="ORF">BDN70DRAFT_976570</name>
</gene>
<name>A0A9P6CM61_9AGAR</name>